<dbReference type="PANTHER" id="PTHR34597">
    <property type="entry name" value="SLR1661 PROTEIN"/>
    <property type="match status" value="1"/>
</dbReference>
<keyword evidence="1" id="KW-0472">Membrane</keyword>
<proteinExistence type="predicted"/>
<evidence type="ECO:0000256" key="2">
    <source>
        <dbReference type="ARBA" id="ARBA00022692"/>
    </source>
</evidence>
<evidence type="ECO:0000256" key="1">
    <source>
        <dbReference type="ARBA" id="ARBA00022452"/>
    </source>
</evidence>
<evidence type="ECO:0000313" key="6">
    <source>
        <dbReference type="EMBL" id="PZP55606.1"/>
    </source>
</evidence>
<dbReference type="InterPro" id="IPR005565">
    <property type="entry name" value="Hemolysn_activator_HlyB_C"/>
</dbReference>
<dbReference type="InterPro" id="IPR013686">
    <property type="entry name" value="Polypept-transport_assoc_ShlB"/>
</dbReference>
<feature type="domain" description="Haemolysin activator HlyB C-terminal" evidence="4">
    <location>
        <begin position="122"/>
        <end position="432"/>
    </location>
</feature>
<accession>A0A2W5HBX1</accession>
<dbReference type="InterPro" id="IPR051544">
    <property type="entry name" value="TPS_OM_transporter"/>
</dbReference>
<dbReference type="Pfam" id="PF08479">
    <property type="entry name" value="POTRA_2"/>
    <property type="match status" value="1"/>
</dbReference>
<organism evidence="6 7">
    <name type="scientific">Micavibrio aeruginosavorus</name>
    <dbReference type="NCBI Taxonomy" id="349221"/>
    <lineage>
        <taxon>Bacteria</taxon>
        <taxon>Pseudomonadati</taxon>
        <taxon>Bdellovibrionota</taxon>
        <taxon>Bdellovibrionia</taxon>
        <taxon>Bdellovibrionales</taxon>
        <taxon>Pseudobdellovibrionaceae</taxon>
        <taxon>Micavibrio</taxon>
    </lineage>
</organism>
<dbReference type="Gene3D" id="3.10.20.310">
    <property type="entry name" value="membrane protein fhac"/>
    <property type="match status" value="1"/>
</dbReference>
<sequence>RLGQTITLADLYGIAADLTRKYRNDGYILTQIVVPPQTIEGGTARLQVVEGYVSEVNVQGTGNGLDLIRDYASKIKTSNGATNVKDLERWMLLINDLPGVTARGVLSPSATQTGAADMTVVTERDSFDALLGVDNYGSRYLGPTQVTAAASGNSLLGLNEKITAQAVATPMDGFDTELAYIGLNYLQPIFDYGTSFELFGSKTLTSPGFDLKQFDVDGRSDLLGATIRHPFIRSRALNLTGRATFDYRNVESDNDLEETRKDRIRAVRVGARAEAVDTLLGIGYNIADVEISHGIDVFGSSQENDANMSRLEAEPDFYKLNAELQRLQRVYGSINLLLGVTGQLSNAPLYSAEEFGVGGIGYGRGYDPSEIIGDEGIAGKIELQWTEPYKLPYLESYQLFGFYDVGRVWNQDATTSAQKIDSLASTGFGMRMDLPMEINAGAMLAFPLTRSPQTEDPDKARLLFTVSKRF</sequence>
<dbReference type="AlphaFoldDB" id="A0A2W5HBX1"/>
<feature type="non-terminal residue" evidence="6">
    <location>
        <position position="1"/>
    </location>
</feature>
<dbReference type="EMBL" id="QFOT01000060">
    <property type="protein sequence ID" value="PZP55606.1"/>
    <property type="molecule type" value="Genomic_DNA"/>
</dbReference>
<keyword evidence="1" id="KW-1134">Transmembrane beta strand</keyword>
<name>A0A2W5HBX1_9BACT</name>
<dbReference type="GO" id="GO:0098046">
    <property type="term" value="C:type V protein secretion system complex"/>
    <property type="evidence" value="ECO:0007669"/>
    <property type="project" value="TreeGrafter"/>
</dbReference>
<dbReference type="PANTHER" id="PTHR34597:SF6">
    <property type="entry name" value="BLR6126 PROTEIN"/>
    <property type="match status" value="1"/>
</dbReference>
<dbReference type="Pfam" id="PF03865">
    <property type="entry name" value="ShlB"/>
    <property type="match status" value="1"/>
</dbReference>
<reference evidence="6 7" key="1">
    <citation type="submission" date="2017-08" db="EMBL/GenBank/DDBJ databases">
        <title>Infants hospitalized years apart are colonized by the same room-sourced microbial strains.</title>
        <authorList>
            <person name="Brooks B."/>
            <person name="Olm M.R."/>
            <person name="Firek B.A."/>
            <person name="Baker R."/>
            <person name="Thomas B.C."/>
            <person name="Morowitz M.J."/>
            <person name="Banfield J.F."/>
        </authorList>
    </citation>
    <scope>NUCLEOTIDE SEQUENCE [LARGE SCALE GENOMIC DNA]</scope>
    <source>
        <strain evidence="6">S2_006_000_R2_64</strain>
    </source>
</reference>
<gene>
    <name evidence="6" type="ORF">DI586_06370</name>
</gene>
<keyword evidence="3" id="KW-0998">Cell outer membrane</keyword>
<dbReference type="GO" id="GO:0008320">
    <property type="term" value="F:protein transmembrane transporter activity"/>
    <property type="evidence" value="ECO:0007669"/>
    <property type="project" value="TreeGrafter"/>
</dbReference>
<evidence type="ECO:0000259" key="4">
    <source>
        <dbReference type="Pfam" id="PF03865"/>
    </source>
</evidence>
<protein>
    <submittedName>
        <fullName evidence="6">ShlB/FhaC/HecB family hemolysin secretion/activation protein</fullName>
    </submittedName>
</protein>
<dbReference type="Gene3D" id="2.40.160.50">
    <property type="entry name" value="membrane protein fhac: a member of the omp85/tpsb transporter family"/>
    <property type="match status" value="1"/>
</dbReference>
<evidence type="ECO:0000313" key="7">
    <source>
        <dbReference type="Proteomes" id="UP000249739"/>
    </source>
</evidence>
<keyword evidence="2" id="KW-0812">Transmembrane</keyword>
<dbReference type="GO" id="GO:0046819">
    <property type="term" value="P:protein secretion by the type V secretion system"/>
    <property type="evidence" value="ECO:0007669"/>
    <property type="project" value="TreeGrafter"/>
</dbReference>
<feature type="domain" description="Polypeptide-transport-associated ShlB-type" evidence="5">
    <location>
        <begin position="2"/>
        <end position="51"/>
    </location>
</feature>
<evidence type="ECO:0000259" key="5">
    <source>
        <dbReference type="Pfam" id="PF08479"/>
    </source>
</evidence>
<dbReference type="Proteomes" id="UP000249739">
    <property type="component" value="Unassembled WGS sequence"/>
</dbReference>
<evidence type="ECO:0000256" key="3">
    <source>
        <dbReference type="ARBA" id="ARBA00023237"/>
    </source>
</evidence>
<comment type="caution">
    <text evidence="6">The sequence shown here is derived from an EMBL/GenBank/DDBJ whole genome shotgun (WGS) entry which is preliminary data.</text>
</comment>